<gene>
    <name evidence="1" type="ORF">vBKpnF48_131</name>
</gene>
<proteinExistence type="predicted"/>
<name>A0A2I6UFR6_9CAUD</name>
<evidence type="ECO:0000313" key="1">
    <source>
        <dbReference type="EMBL" id="AUO78756.1"/>
    </source>
</evidence>
<dbReference type="EMBL" id="MG746602">
    <property type="protein sequence ID" value="AUO78756.1"/>
    <property type="molecule type" value="Genomic_DNA"/>
</dbReference>
<dbReference type="Proteomes" id="UP000240294">
    <property type="component" value="Genome"/>
</dbReference>
<keyword evidence="2" id="KW-1185">Reference proteome</keyword>
<accession>A0A2I6UFR6</accession>
<reference evidence="2" key="1">
    <citation type="submission" date="2018-01" db="EMBL/GenBank/DDBJ databases">
        <title>Direct submission.</title>
        <authorList>
            <person name="Ciacci N."/>
        </authorList>
    </citation>
    <scope>NUCLEOTIDE SEQUENCE [LARGE SCALE GENOMIC DNA]</scope>
</reference>
<sequence length="67" mass="8109">MRSYRVNLNLLDNAIFKEYRMIQRFFDIDEAELFKERFTDIRIKITHDCASAEELLECAELIKLHND</sequence>
<organism evidence="1 2">
    <name type="scientific">Klebsiella phage vB_Kpn_F48</name>
    <dbReference type="NCBI Taxonomy" id="2070028"/>
    <lineage>
        <taxon>Viruses</taxon>
        <taxon>Duplodnaviria</taxon>
        <taxon>Heunggongvirae</taxon>
        <taxon>Uroviricota</taxon>
        <taxon>Caudoviricetes</taxon>
        <taxon>Marfavirus</taxon>
        <taxon>Marfavirus F48</taxon>
    </lineage>
</organism>
<dbReference type="InterPro" id="IPR056959">
    <property type="entry name" value="RIIA1-like"/>
</dbReference>
<dbReference type="Pfam" id="PF24210">
    <property type="entry name" value="T4_RIIA1"/>
    <property type="match status" value="1"/>
</dbReference>
<protein>
    <submittedName>
        <fullName evidence="1">RIIA lysis inhibitor</fullName>
    </submittedName>
</protein>
<evidence type="ECO:0000313" key="2">
    <source>
        <dbReference type="Proteomes" id="UP000240294"/>
    </source>
</evidence>